<organism evidence="3 4">
    <name type="scientific">Sesamum angolense</name>
    <dbReference type="NCBI Taxonomy" id="2727404"/>
    <lineage>
        <taxon>Eukaryota</taxon>
        <taxon>Viridiplantae</taxon>
        <taxon>Streptophyta</taxon>
        <taxon>Embryophyta</taxon>
        <taxon>Tracheophyta</taxon>
        <taxon>Spermatophyta</taxon>
        <taxon>Magnoliopsida</taxon>
        <taxon>eudicotyledons</taxon>
        <taxon>Gunneridae</taxon>
        <taxon>Pentapetalae</taxon>
        <taxon>asterids</taxon>
        <taxon>lamiids</taxon>
        <taxon>Lamiales</taxon>
        <taxon>Pedaliaceae</taxon>
        <taxon>Sesamum</taxon>
    </lineage>
</organism>
<dbReference type="PANTHER" id="PTHR31301:SF21">
    <property type="entry name" value="LOB DOMAIN-CONTAINING PROTEIN 27-RELATED"/>
    <property type="match status" value="1"/>
</dbReference>
<accession>A0AAE2C5L8</accession>
<dbReference type="PANTHER" id="PTHR31301">
    <property type="entry name" value="LOB DOMAIN-CONTAINING PROTEIN 4-RELATED"/>
    <property type="match status" value="1"/>
</dbReference>
<keyword evidence="4" id="KW-1185">Reference proteome</keyword>
<dbReference type="Pfam" id="PF03195">
    <property type="entry name" value="LOB"/>
    <property type="match status" value="1"/>
</dbReference>
<evidence type="ECO:0000313" key="3">
    <source>
        <dbReference type="EMBL" id="KAK4409894.1"/>
    </source>
</evidence>
<comment type="similarity">
    <text evidence="1">Belongs to the LOB domain-containing protein family.</text>
</comment>
<proteinExistence type="inferred from homology"/>
<evidence type="ECO:0000259" key="2">
    <source>
        <dbReference type="PROSITE" id="PS50891"/>
    </source>
</evidence>
<dbReference type="PROSITE" id="PS50891">
    <property type="entry name" value="LOB"/>
    <property type="match status" value="1"/>
</dbReference>
<gene>
    <name evidence="3" type="ORF">Sango_0062400</name>
</gene>
<reference evidence="3" key="1">
    <citation type="submission" date="2020-06" db="EMBL/GenBank/DDBJ databases">
        <authorList>
            <person name="Li T."/>
            <person name="Hu X."/>
            <person name="Zhang T."/>
            <person name="Song X."/>
            <person name="Zhang H."/>
            <person name="Dai N."/>
            <person name="Sheng W."/>
            <person name="Hou X."/>
            <person name="Wei L."/>
        </authorList>
    </citation>
    <scope>NUCLEOTIDE SEQUENCE</scope>
    <source>
        <strain evidence="3">K16</strain>
        <tissue evidence="3">Leaf</tissue>
    </source>
</reference>
<feature type="domain" description="LOB" evidence="2">
    <location>
        <begin position="9"/>
        <end position="111"/>
    </location>
</feature>
<sequence length="358" mass="40414">MTVKGGTTPACAACKYQRRKCSPTCPLAPYFPANQPKMFQNVHRLFGVSNITKTLNSLKTKDQKEDAMKSIIYEAEMRERFPVYGCSVIICQLRLQLQYALEEHRYVYAHLAACREQMNKQVDHPSECWPSAQLEFGSCLSSEMPMAFQRQSVGSETPYGVNQFFLNDSSGFYAESSPDSLARPLLGFEPCSDTMSNNNLTAVQAQMESISIQQERNAFFQDFEGMPFNTTIDDRQSYIETKDAFESSSESSLKDTTQSVEQISQRDLKTAAAGFSLTTQRDTAADRSTKCAKERYRRQAYLFYSEYAFCVNGSLCGSSVLASEDQTGHNVPGDSCLLPELKWRHLDVLGFEEFLELR</sequence>
<reference evidence="3" key="2">
    <citation type="journal article" date="2024" name="Plant">
        <title>Genomic evolution and insights into agronomic trait innovations of Sesamum species.</title>
        <authorList>
            <person name="Miao H."/>
            <person name="Wang L."/>
            <person name="Qu L."/>
            <person name="Liu H."/>
            <person name="Sun Y."/>
            <person name="Le M."/>
            <person name="Wang Q."/>
            <person name="Wei S."/>
            <person name="Zheng Y."/>
            <person name="Lin W."/>
            <person name="Duan Y."/>
            <person name="Cao H."/>
            <person name="Xiong S."/>
            <person name="Wang X."/>
            <person name="Wei L."/>
            <person name="Li C."/>
            <person name="Ma Q."/>
            <person name="Ju M."/>
            <person name="Zhao R."/>
            <person name="Li G."/>
            <person name="Mu C."/>
            <person name="Tian Q."/>
            <person name="Mei H."/>
            <person name="Zhang T."/>
            <person name="Gao T."/>
            <person name="Zhang H."/>
        </authorList>
    </citation>
    <scope>NUCLEOTIDE SEQUENCE</scope>
    <source>
        <strain evidence="3">K16</strain>
    </source>
</reference>
<comment type="caution">
    <text evidence="3">The sequence shown here is derived from an EMBL/GenBank/DDBJ whole genome shotgun (WGS) entry which is preliminary data.</text>
</comment>
<protein>
    <submittedName>
        <fullName evidence="3">LOB domain-containing protein 27</fullName>
    </submittedName>
</protein>
<dbReference type="AlphaFoldDB" id="A0AAE2C5L8"/>
<name>A0AAE2C5L8_9LAMI</name>
<dbReference type="EMBL" id="JACGWL010000001">
    <property type="protein sequence ID" value="KAK4409894.1"/>
    <property type="molecule type" value="Genomic_DNA"/>
</dbReference>
<dbReference type="InterPro" id="IPR004883">
    <property type="entry name" value="LOB"/>
</dbReference>
<evidence type="ECO:0000256" key="1">
    <source>
        <dbReference type="ARBA" id="ARBA00005474"/>
    </source>
</evidence>
<evidence type="ECO:0000313" key="4">
    <source>
        <dbReference type="Proteomes" id="UP001289374"/>
    </source>
</evidence>
<dbReference type="Proteomes" id="UP001289374">
    <property type="component" value="Unassembled WGS sequence"/>
</dbReference>